<dbReference type="InterPro" id="IPR036179">
    <property type="entry name" value="Ig-like_dom_sf"/>
</dbReference>
<evidence type="ECO:0000259" key="1">
    <source>
        <dbReference type="PROSITE" id="PS50835"/>
    </source>
</evidence>
<proteinExistence type="predicted"/>
<keyword evidence="2" id="KW-1185">Reference proteome</keyword>
<accession>A0A6P7U5A5</accession>
<dbReference type="Proteomes" id="UP000515154">
    <property type="component" value="Unplaced"/>
</dbReference>
<dbReference type="PROSITE" id="PS50835">
    <property type="entry name" value="IG_LIKE"/>
    <property type="match status" value="1"/>
</dbReference>
<dbReference type="Gene3D" id="2.60.40.10">
    <property type="entry name" value="Immunoglobulins"/>
    <property type="match status" value="1"/>
</dbReference>
<protein>
    <submittedName>
        <fullName evidence="3">Uncharacterized protein LOC115230044</fullName>
    </submittedName>
</protein>
<dbReference type="KEGG" id="osn:115230044"/>
<dbReference type="InterPro" id="IPR013783">
    <property type="entry name" value="Ig-like_fold"/>
</dbReference>
<reference evidence="3" key="1">
    <citation type="submission" date="2025-08" db="UniProtKB">
        <authorList>
            <consortium name="RefSeq"/>
        </authorList>
    </citation>
    <scope>IDENTIFICATION</scope>
</reference>
<evidence type="ECO:0000313" key="2">
    <source>
        <dbReference type="Proteomes" id="UP000515154"/>
    </source>
</evidence>
<dbReference type="RefSeq" id="XP_029656141.2">
    <property type="nucleotide sequence ID" value="XM_029800281.2"/>
</dbReference>
<gene>
    <name evidence="3" type="primary">LOC115230044</name>
</gene>
<name>A0A6P7U5A5_9MOLL</name>
<dbReference type="InterPro" id="IPR007110">
    <property type="entry name" value="Ig-like_dom"/>
</dbReference>
<dbReference type="AlphaFoldDB" id="A0A6P7U5A5"/>
<evidence type="ECO:0000313" key="3">
    <source>
        <dbReference type="RefSeq" id="XP_029656141.2"/>
    </source>
</evidence>
<feature type="domain" description="Ig-like" evidence="1">
    <location>
        <begin position="136"/>
        <end position="236"/>
    </location>
</feature>
<dbReference type="SUPFAM" id="SSF48726">
    <property type="entry name" value="Immunoglobulin"/>
    <property type="match status" value="1"/>
</dbReference>
<sequence>MQHLMDSFSTACNALSLTTSLQKTVIIYQSAQDDNGNLYPSFETPNAIKDKKFTLKCNIEGGRRFWFTGNGTLIAKYTGTVNQNYTYFGSRQETSCQEKICTLSITSISLDEDNMSIICSSGFHTSMFNITVFVLPKSVTIKSISNTVPVENQNKSYECLIKDTNPEFSVFWLITRNDETKKNVTKYISNKTSKSGKLSTLSSELTLTLNKKFKKLQCVAYFPGKNEFDNHSKKLDLHIKCKFFFFISIKHKV</sequence>
<organism evidence="2 3">
    <name type="scientific">Octopus sinensis</name>
    <name type="common">East Asian common octopus</name>
    <dbReference type="NCBI Taxonomy" id="2607531"/>
    <lineage>
        <taxon>Eukaryota</taxon>
        <taxon>Metazoa</taxon>
        <taxon>Spiralia</taxon>
        <taxon>Lophotrochozoa</taxon>
        <taxon>Mollusca</taxon>
        <taxon>Cephalopoda</taxon>
        <taxon>Coleoidea</taxon>
        <taxon>Octopodiformes</taxon>
        <taxon>Octopoda</taxon>
        <taxon>Incirrata</taxon>
        <taxon>Octopodidae</taxon>
        <taxon>Octopus</taxon>
    </lineage>
</organism>